<dbReference type="KEGG" id="fya:KMW28_24830"/>
<sequence>MKFLRATYRLFRISTCTIYYIIWGKLHSARSEDPAKVTKKMLRNWAKKCLYILNYEVKVINQGKLQPRGIIMSNHRSYVDIFILFSLYPSSIVAKSAVGKWPGLRSAVKLADMILVDRGNHNSRLNTMKEIKARVENEKRVVLFPEGGIGDSYYPQKFKGGSFLIASQLNAPITPITLWYEDQNDAWMGSISFVRHFYQQMGKKKSFATIKVQPPVQNDDHKALSNEVYDVIYQSVSDFDHLQKDNKQIA</sequence>
<keyword evidence="3 5" id="KW-0012">Acyltransferase</keyword>
<protein>
    <submittedName>
        <fullName evidence="5">1-acyl-sn-glycerol-3-phosphate acyltransferase</fullName>
    </submittedName>
</protein>
<feature type="domain" description="Phospholipid/glycerol acyltransferase" evidence="4">
    <location>
        <begin position="69"/>
        <end position="181"/>
    </location>
</feature>
<proteinExistence type="predicted"/>
<dbReference type="GO" id="GO:0003841">
    <property type="term" value="F:1-acylglycerol-3-phosphate O-acyltransferase activity"/>
    <property type="evidence" value="ECO:0007669"/>
    <property type="project" value="TreeGrafter"/>
</dbReference>
<dbReference type="PANTHER" id="PTHR10434">
    <property type="entry name" value="1-ACYL-SN-GLYCEROL-3-PHOSPHATE ACYLTRANSFERASE"/>
    <property type="match status" value="1"/>
</dbReference>
<keyword evidence="2" id="KW-0808">Transferase</keyword>
<dbReference type="EMBL" id="CP076133">
    <property type="protein sequence ID" value="QWG04118.1"/>
    <property type="molecule type" value="Genomic_DNA"/>
</dbReference>
<evidence type="ECO:0000313" key="6">
    <source>
        <dbReference type="Proteomes" id="UP000678679"/>
    </source>
</evidence>
<dbReference type="PANTHER" id="PTHR10434:SF11">
    <property type="entry name" value="1-ACYL-SN-GLYCEROL-3-PHOSPHATE ACYLTRANSFERASE"/>
    <property type="match status" value="1"/>
</dbReference>
<evidence type="ECO:0000256" key="2">
    <source>
        <dbReference type="ARBA" id="ARBA00022679"/>
    </source>
</evidence>
<evidence type="ECO:0000256" key="3">
    <source>
        <dbReference type="ARBA" id="ARBA00023315"/>
    </source>
</evidence>
<dbReference type="InterPro" id="IPR002123">
    <property type="entry name" value="Plipid/glycerol_acylTrfase"/>
</dbReference>
<accession>A0AAX1NE94</accession>
<dbReference type="SUPFAM" id="SSF69593">
    <property type="entry name" value="Glycerol-3-phosphate (1)-acyltransferase"/>
    <property type="match status" value="1"/>
</dbReference>
<reference evidence="5 6" key="1">
    <citation type="submission" date="2021-05" db="EMBL/GenBank/DDBJ databases">
        <title>Comparative genomic studies on the polysaccharide-degrading batcterial strains of the Flammeovirga genus.</title>
        <authorList>
            <person name="Zewei F."/>
            <person name="Zheng Z."/>
            <person name="Yu L."/>
            <person name="Ruyue G."/>
            <person name="Yanhong M."/>
            <person name="Yuanyuan C."/>
            <person name="Jingyan G."/>
            <person name="Wenjun H."/>
        </authorList>
    </citation>
    <scope>NUCLEOTIDE SEQUENCE [LARGE SCALE GENOMIC DNA]</scope>
    <source>
        <strain evidence="5 6">NBRC:100898</strain>
    </source>
</reference>
<dbReference type="RefSeq" id="WP_169663611.1">
    <property type="nucleotide sequence ID" value="NZ_CP076133.1"/>
</dbReference>
<evidence type="ECO:0000256" key="1">
    <source>
        <dbReference type="ARBA" id="ARBA00005189"/>
    </source>
</evidence>
<dbReference type="Proteomes" id="UP000678679">
    <property type="component" value="Chromosome 2"/>
</dbReference>
<dbReference type="CDD" id="cd07989">
    <property type="entry name" value="LPLAT_AGPAT-like"/>
    <property type="match status" value="1"/>
</dbReference>
<organism evidence="5 6">
    <name type="scientific">Flammeovirga yaeyamensis</name>
    <dbReference type="NCBI Taxonomy" id="367791"/>
    <lineage>
        <taxon>Bacteria</taxon>
        <taxon>Pseudomonadati</taxon>
        <taxon>Bacteroidota</taxon>
        <taxon>Cytophagia</taxon>
        <taxon>Cytophagales</taxon>
        <taxon>Flammeovirgaceae</taxon>
        <taxon>Flammeovirga</taxon>
    </lineage>
</organism>
<dbReference type="AlphaFoldDB" id="A0AAX1NE94"/>
<dbReference type="GO" id="GO:0006654">
    <property type="term" value="P:phosphatidic acid biosynthetic process"/>
    <property type="evidence" value="ECO:0007669"/>
    <property type="project" value="TreeGrafter"/>
</dbReference>
<evidence type="ECO:0000259" key="4">
    <source>
        <dbReference type="SMART" id="SM00563"/>
    </source>
</evidence>
<name>A0AAX1NE94_9BACT</name>
<comment type="pathway">
    <text evidence="1">Lipid metabolism.</text>
</comment>
<evidence type="ECO:0000313" key="5">
    <source>
        <dbReference type="EMBL" id="QWG04118.1"/>
    </source>
</evidence>
<keyword evidence="6" id="KW-1185">Reference proteome</keyword>
<dbReference type="Pfam" id="PF01553">
    <property type="entry name" value="Acyltransferase"/>
    <property type="match status" value="1"/>
</dbReference>
<dbReference type="SMART" id="SM00563">
    <property type="entry name" value="PlsC"/>
    <property type="match status" value="1"/>
</dbReference>
<gene>
    <name evidence="5" type="ORF">KMW28_24830</name>
</gene>